<protein>
    <submittedName>
        <fullName evidence="1">Uncharacterized protein</fullName>
    </submittedName>
</protein>
<gene>
    <name evidence="1" type="ORF">L6164_006678</name>
</gene>
<organism evidence="1 2">
    <name type="scientific">Bauhinia variegata</name>
    <name type="common">Purple orchid tree</name>
    <name type="synonym">Phanera variegata</name>
    <dbReference type="NCBI Taxonomy" id="167791"/>
    <lineage>
        <taxon>Eukaryota</taxon>
        <taxon>Viridiplantae</taxon>
        <taxon>Streptophyta</taxon>
        <taxon>Embryophyta</taxon>
        <taxon>Tracheophyta</taxon>
        <taxon>Spermatophyta</taxon>
        <taxon>Magnoliopsida</taxon>
        <taxon>eudicotyledons</taxon>
        <taxon>Gunneridae</taxon>
        <taxon>Pentapetalae</taxon>
        <taxon>rosids</taxon>
        <taxon>fabids</taxon>
        <taxon>Fabales</taxon>
        <taxon>Fabaceae</taxon>
        <taxon>Cercidoideae</taxon>
        <taxon>Cercideae</taxon>
        <taxon>Bauhiniinae</taxon>
        <taxon>Bauhinia</taxon>
    </lineage>
</organism>
<evidence type="ECO:0000313" key="2">
    <source>
        <dbReference type="Proteomes" id="UP000828941"/>
    </source>
</evidence>
<dbReference type="EMBL" id="CM039428">
    <property type="protein sequence ID" value="KAI4352424.1"/>
    <property type="molecule type" value="Genomic_DNA"/>
</dbReference>
<comment type="caution">
    <text evidence="1">The sequence shown here is derived from an EMBL/GenBank/DDBJ whole genome shotgun (WGS) entry which is preliminary data.</text>
</comment>
<sequence>MSLIGAATAVGTTTLYLCLCLLYLSIAVDAYTPIDNFTISCGFDGISFDGDQTWTGDMRSKLFQQDKPSVTARALAQSSSTNSVPYTTARLSYSNFTYSFPVTPGQKFIRLYFYPTSYEQGFERSKAFFTVTSNTFTLLRDFNASLNADAQSSDTVFIEYIINVEEGQRLNLTFAPSAIQSELYAFINGIEILSMPTNLYYTDSQNKAGLKLVAYTNSFFSISNNSALRKEYRFNVGGNDISPRDDTGMLRSWENDQNYVTSPSALPVDINSTQLSFTLVPNYTAPDPVYRTVRSMGMNATLNKISNLTWKFPVDSGFIYMLRLHFCELDTKVIQLSDKVFYIYIDDKLAEETANVLKWSEGQKGVPVYKDYAVQILGNEKKHSLSLKLHPQTEITDYTAYFDAFLNGLEIFRISDPQSNSLAGPNPDPLPPAPAVSQQPIQNQKKSSSRTVIGVVAGVITGVVLLFLVVAFFLDRHGRKVKHAMSEAGKSKWAPSYFPTTKSTHTRRSSSFPSDLCLYFSISEIRAATNNFDDVFKVGVGGFGNVYKGYIDNNTAPVAIKRLKPGSQQGAHEFKTEIEMLSQLRHLHLVSLIGYCNENQEMILVYDYMARGTLRDHIYGTDNPPLSWKQRLQICIGAAQGLHYLHAGAMHNIIHRDVKSTNILLDEKWIAKVSDFGLARVGPTGISRSHITTMVKGSFGYLDPEYYIRQRLTLKSDVYAFGVVLLEVLCGRPPFLRSVEKQEACLDEWVRKFHSEGKIDHTVDPSLKGTIAPESLKKFSDLAMECLLDDGNQRPSMNEVVWGLEFALKLQESAENTTFNLQDQR</sequence>
<dbReference type="Proteomes" id="UP000828941">
    <property type="component" value="Chromosome 3"/>
</dbReference>
<evidence type="ECO:0000313" key="1">
    <source>
        <dbReference type="EMBL" id="KAI4352424.1"/>
    </source>
</evidence>
<reference evidence="1 2" key="1">
    <citation type="journal article" date="2022" name="DNA Res.">
        <title>Chromosomal-level genome assembly of the orchid tree Bauhinia variegata (Leguminosae; Cercidoideae) supports the allotetraploid origin hypothesis of Bauhinia.</title>
        <authorList>
            <person name="Zhong Y."/>
            <person name="Chen Y."/>
            <person name="Zheng D."/>
            <person name="Pang J."/>
            <person name="Liu Y."/>
            <person name="Luo S."/>
            <person name="Meng S."/>
            <person name="Qian L."/>
            <person name="Wei D."/>
            <person name="Dai S."/>
            <person name="Zhou R."/>
        </authorList>
    </citation>
    <scope>NUCLEOTIDE SEQUENCE [LARGE SCALE GENOMIC DNA]</scope>
    <source>
        <strain evidence="1">BV-YZ2020</strain>
    </source>
</reference>
<keyword evidence="2" id="KW-1185">Reference proteome</keyword>
<accession>A0ACB9PUE2</accession>
<proteinExistence type="predicted"/>
<name>A0ACB9PUE2_BAUVA</name>